<feature type="transmembrane region" description="Helical" evidence="1">
    <location>
        <begin position="126"/>
        <end position="146"/>
    </location>
</feature>
<reference evidence="2" key="1">
    <citation type="submission" date="2023-01" db="EMBL/GenBank/DDBJ databases">
        <title>Human gut microbiome strain richness.</title>
        <authorList>
            <person name="Chen-Liaw A."/>
        </authorList>
    </citation>
    <scope>NUCLEOTIDE SEQUENCE</scope>
    <source>
        <strain evidence="2">D59st1_B8_D59t2_181005</strain>
    </source>
</reference>
<evidence type="ECO:0000256" key="1">
    <source>
        <dbReference type="SAM" id="Phobius"/>
    </source>
</evidence>
<feature type="transmembrane region" description="Helical" evidence="1">
    <location>
        <begin position="36"/>
        <end position="53"/>
    </location>
</feature>
<feature type="transmembrane region" description="Helical" evidence="1">
    <location>
        <begin position="189"/>
        <end position="209"/>
    </location>
</feature>
<keyword evidence="1" id="KW-0472">Membrane</keyword>
<dbReference type="AlphaFoldDB" id="A0AAW6E5U3"/>
<gene>
    <name evidence="2" type="ORF">PNV70_14050</name>
</gene>
<protein>
    <recommendedName>
        <fullName evidence="4">ATP-binding protein</fullName>
    </recommendedName>
</protein>
<feature type="transmembrane region" description="Helical" evidence="1">
    <location>
        <begin position="158"/>
        <end position="177"/>
    </location>
</feature>
<keyword evidence="1" id="KW-1133">Transmembrane helix</keyword>
<evidence type="ECO:0008006" key="4">
    <source>
        <dbReference type="Google" id="ProtNLM"/>
    </source>
</evidence>
<organism evidence="2 3">
    <name type="scientific">Ruminococcus bicirculans</name>
    <name type="common">ex Wegman et al. 2014</name>
    <dbReference type="NCBI Taxonomy" id="1160721"/>
    <lineage>
        <taxon>Bacteria</taxon>
        <taxon>Bacillati</taxon>
        <taxon>Bacillota</taxon>
        <taxon>Clostridia</taxon>
        <taxon>Eubacteriales</taxon>
        <taxon>Oscillospiraceae</taxon>
        <taxon>Ruminococcus</taxon>
    </lineage>
</organism>
<feature type="transmembrane region" description="Helical" evidence="1">
    <location>
        <begin position="90"/>
        <end position="114"/>
    </location>
</feature>
<keyword evidence="1" id="KW-0812">Transmembrane</keyword>
<dbReference type="RefSeq" id="WP_195552248.1">
    <property type="nucleotide sequence ID" value="NZ_JADMNX010000013.1"/>
</dbReference>
<dbReference type="Proteomes" id="UP001211421">
    <property type="component" value="Unassembled WGS sequence"/>
</dbReference>
<accession>A0AAW6E5U3</accession>
<feature type="transmembrane region" description="Helical" evidence="1">
    <location>
        <begin position="59"/>
        <end position="78"/>
    </location>
</feature>
<proteinExistence type="predicted"/>
<sequence length="283" mass="32543">MPVLIENIIEIVNVAIEMMLVFLYFSLLSKAKVNKAVLYLSYLLSTVILSATVLLTDNILVYLITTIILISSMSFICYDDSIRHKIFWNILFLLIISISEPIVIGLLCIANMGTPDEFLESGLGRYLGMVGTNIIYLWLIGLMHRIINKKIRELPIKYWILIIVIPIISIFLLQTMLDGFVGSNTYSYVSLGVSLAGIIFINLAMFNFFESFEDKIKLKYLETIKQQEQENYKLLTLSYKQVREFKHDIENQFLVLNDMLENNDTDSAKEYLVKLSLFARSIS</sequence>
<comment type="caution">
    <text evidence="2">The sequence shown here is derived from an EMBL/GenBank/DDBJ whole genome shotgun (WGS) entry which is preliminary data.</text>
</comment>
<dbReference type="EMBL" id="JAQMLS010000013">
    <property type="protein sequence ID" value="MDB8743185.1"/>
    <property type="molecule type" value="Genomic_DNA"/>
</dbReference>
<evidence type="ECO:0000313" key="2">
    <source>
        <dbReference type="EMBL" id="MDB8743185.1"/>
    </source>
</evidence>
<feature type="transmembrane region" description="Helical" evidence="1">
    <location>
        <begin position="12"/>
        <end position="29"/>
    </location>
</feature>
<name>A0AAW6E5U3_9FIRM</name>
<evidence type="ECO:0000313" key="3">
    <source>
        <dbReference type="Proteomes" id="UP001211421"/>
    </source>
</evidence>